<sequence length="18" mass="2171">MLMLYLIDLISLFTIKQD</sequence>
<dbReference type="AlphaFoldDB" id="A0A2P2MBL9"/>
<accession>A0A2P2MBL9</accession>
<organism evidence="1">
    <name type="scientific">Rhizophora mucronata</name>
    <name type="common">Asiatic mangrove</name>
    <dbReference type="NCBI Taxonomy" id="61149"/>
    <lineage>
        <taxon>Eukaryota</taxon>
        <taxon>Viridiplantae</taxon>
        <taxon>Streptophyta</taxon>
        <taxon>Embryophyta</taxon>
        <taxon>Tracheophyta</taxon>
        <taxon>Spermatophyta</taxon>
        <taxon>Magnoliopsida</taxon>
        <taxon>eudicotyledons</taxon>
        <taxon>Gunneridae</taxon>
        <taxon>Pentapetalae</taxon>
        <taxon>rosids</taxon>
        <taxon>fabids</taxon>
        <taxon>Malpighiales</taxon>
        <taxon>Rhizophoraceae</taxon>
        <taxon>Rhizophora</taxon>
    </lineage>
</organism>
<proteinExistence type="predicted"/>
<evidence type="ECO:0000313" key="1">
    <source>
        <dbReference type="EMBL" id="MBX27625.1"/>
    </source>
</evidence>
<dbReference type="EMBL" id="GGEC01047141">
    <property type="protein sequence ID" value="MBX27625.1"/>
    <property type="molecule type" value="Transcribed_RNA"/>
</dbReference>
<protein>
    <submittedName>
        <fullName evidence="1">Uncharacterized protein</fullName>
    </submittedName>
</protein>
<reference evidence="1" key="1">
    <citation type="submission" date="2018-02" db="EMBL/GenBank/DDBJ databases">
        <title>Rhizophora mucronata_Transcriptome.</title>
        <authorList>
            <person name="Meera S.P."/>
            <person name="Sreeshan A."/>
            <person name="Augustine A."/>
        </authorList>
    </citation>
    <scope>NUCLEOTIDE SEQUENCE</scope>
    <source>
        <tissue evidence="1">Leaf</tissue>
    </source>
</reference>
<name>A0A2P2MBL9_RHIMU</name>